<organism evidence="2 3">
    <name type="scientific">Kribbella orskensis</name>
    <dbReference type="NCBI Taxonomy" id="2512216"/>
    <lineage>
        <taxon>Bacteria</taxon>
        <taxon>Bacillati</taxon>
        <taxon>Actinomycetota</taxon>
        <taxon>Actinomycetes</taxon>
        <taxon>Propionibacteriales</taxon>
        <taxon>Kribbellaceae</taxon>
        <taxon>Kribbella</taxon>
    </lineage>
</organism>
<dbReference type="RefSeq" id="WP_132197706.1">
    <property type="nucleotide sequence ID" value="NZ_SLWM01000054.1"/>
</dbReference>
<evidence type="ECO:0000313" key="3">
    <source>
        <dbReference type="Proteomes" id="UP000295818"/>
    </source>
</evidence>
<proteinExistence type="predicted"/>
<gene>
    <name evidence="2" type="ORF">EV644_1541</name>
</gene>
<sequence length="258" mass="27621">MVEPGTAELPPASPLGKPAREPQQPREPDPPLTGIWTPERQSLRAALLKQDATIGGLYEMAVDGMDPAGWSMPRLVTVAHCVREICGALPHILGIDGLPPRSDTSAAGRELSRVWGEHLDELGASEEAAAVADDTAEPQQPKALVRRTVPDALVVAAAAYVVADVEGSRNARKVRGALVTGIVTENHANIATFARTQSFFMGYVHLSRPVRALPAHGAALAHFERVEIVLRARVEQFFKSLAAVETMLVAANRKRGDA</sequence>
<dbReference type="Proteomes" id="UP000295818">
    <property type="component" value="Unassembled WGS sequence"/>
</dbReference>
<feature type="region of interest" description="Disordered" evidence="1">
    <location>
        <begin position="1"/>
        <end position="36"/>
    </location>
</feature>
<accession>A0ABY2B6D3</accession>
<keyword evidence="3" id="KW-1185">Reference proteome</keyword>
<protein>
    <submittedName>
        <fullName evidence="2">Uncharacterized protein</fullName>
    </submittedName>
</protein>
<dbReference type="EMBL" id="SLWM01000054">
    <property type="protein sequence ID" value="TCO07579.1"/>
    <property type="molecule type" value="Genomic_DNA"/>
</dbReference>
<comment type="caution">
    <text evidence="2">The sequence shown here is derived from an EMBL/GenBank/DDBJ whole genome shotgun (WGS) entry which is preliminary data.</text>
</comment>
<reference evidence="2 3" key="1">
    <citation type="journal article" date="2015" name="Stand. Genomic Sci.">
        <title>Genomic Encyclopedia of Bacterial and Archaeal Type Strains, Phase III: the genomes of soil and plant-associated and newly described type strains.</title>
        <authorList>
            <person name="Whitman W.B."/>
            <person name="Woyke T."/>
            <person name="Klenk H.P."/>
            <person name="Zhou Y."/>
            <person name="Lilburn T.G."/>
            <person name="Beck B.J."/>
            <person name="De Vos P."/>
            <person name="Vandamme P."/>
            <person name="Eisen J.A."/>
            <person name="Garrity G."/>
            <person name="Hugenholtz P."/>
            <person name="Kyrpides N.C."/>
        </authorList>
    </citation>
    <scope>NUCLEOTIDE SEQUENCE [LARGE SCALE GENOMIC DNA]</scope>
    <source>
        <strain evidence="2 3">VKM Ac-2538</strain>
    </source>
</reference>
<evidence type="ECO:0000256" key="1">
    <source>
        <dbReference type="SAM" id="MobiDB-lite"/>
    </source>
</evidence>
<feature type="compositionally biased region" description="Basic and acidic residues" evidence="1">
    <location>
        <begin position="18"/>
        <end position="29"/>
    </location>
</feature>
<name>A0ABY2B6D3_9ACTN</name>
<evidence type="ECO:0000313" key="2">
    <source>
        <dbReference type="EMBL" id="TCO07579.1"/>
    </source>
</evidence>